<dbReference type="NCBIfam" id="TIGR00536">
    <property type="entry name" value="hemK_fam"/>
    <property type="match status" value="1"/>
</dbReference>
<accession>A0A7Z0LDQ3</accession>
<feature type="domain" description="Release factor glutamine methyltransferase N-terminal" evidence="8">
    <location>
        <begin position="12"/>
        <end position="73"/>
    </location>
</feature>
<feature type="binding site" evidence="5">
    <location>
        <position position="140"/>
    </location>
    <ligand>
        <name>S-adenosyl-L-methionine</name>
        <dbReference type="ChEBI" id="CHEBI:59789"/>
    </ligand>
</feature>
<dbReference type="PROSITE" id="PS00092">
    <property type="entry name" value="N6_MTASE"/>
    <property type="match status" value="1"/>
</dbReference>
<evidence type="ECO:0000256" key="5">
    <source>
        <dbReference type="HAMAP-Rule" id="MF_02126"/>
    </source>
</evidence>
<dbReference type="GO" id="GO:0032259">
    <property type="term" value="P:methylation"/>
    <property type="evidence" value="ECO:0007669"/>
    <property type="project" value="UniProtKB-KW"/>
</dbReference>
<dbReference type="InterPro" id="IPR040758">
    <property type="entry name" value="PrmC_N"/>
</dbReference>
<comment type="caution">
    <text evidence="5">Lacks conserved residue(s) required for the propagation of feature annotation.</text>
</comment>
<comment type="function">
    <text evidence="5">Methylates the class 1 translation termination release factors RF1/PrfA and RF2/PrfB on the glutamine residue of the universally conserved GGQ motif.</text>
</comment>
<dbReference type="Proteomes" id="UP000563349">
    <property type="component" value="Unassembled WGS sequence"/>
</dbReference>
<evidence type="ECO:0000256" key="1">
    <source>
        <dbReference type="ARBA" id="ARBA00022603"/>
    </source>
</evidence>
<comment type="similarity">
    <text evidence="5">Belongs to the protein N5-glutamine methyltransferase family. PrmC subfamily.</text>
</comment>
<evidence type="ECO:0000313" key="10">
    <source>
        <dbReference type="Proteomes" id="UP000563349"/>
    </source>
</evidence>
<evidence type="ECO:0000259" key="7">
    <source>
        <dbReference type="Pfam" id="PF05175"/>
    </source>
</evidence>
<dbReference type="InterPro" id="IPR007848">
    <property type="entry name" value="Small_mtfrase_dom"/>
</dbReference>
<dbReference type="GO" id="GO:0102559">
    <property type="term" value="F:peptide chain release factor N(5)-glutamine methyltransferase activity"/>
    <property type="evidence" value="ECO:0007669"/>
    <property type="project" value="UniProtKB-EC"/>
</dbReference>
<dbReference type="Pfam" id="PF17827">
    <property type="entry name" value="PrmC_N"/>
    <property type="match status" value="1"/>
</dbReference>
<dbReference type="Gene3D" id="3.40.50.150">
    <property type="entry name" value="Vaccinia Virus protein VP39"/>
    <property type="match status" value="1"/>
</dbReference>
<evidence type="ECO:0000256" key="6">
    <source>
        <dbReference type="SAM" id="Coils"/>
    </source>
</evidence>
<feature type="binding site" evidence="5">
    <location>
        <position position="183"/>
    </location>
    <ligand>
        <name>S-adenosyl-L-methionine</name>
        <dbReference type="ChEBI" id="CHEBI:59789"/>
    </ligand>
</feature>
<keyword evidence="1 5" id="KW-0489">Methyltransferase</keyword>
<evidence type="ECO:0000256" key="4">
    <source>
        <dbReference type="ARBA" id="ARBA00048391"/>
    </source>
</evidence>
<feature type="coiled-coil region" evidence="6">
    <location>
        <begin position="141"/>
        <end position="168"/>
    </location>
</feature>
<sequence length="281" mass="31965">MKYSQRFQSFHQQLVQVGEEPEAFDFLVRQVFNWTFTDFVFFLQKEEEAEVLAQLESYHKRLMAHEPVQYILGKTDFADLEFLVDERVLIPRPETAELVDLLLAENTDQNLRIVDVGTGSGAIALSVAHKRPTWEVWASDISQEALEVADLNRERLGLQEQVSLLQSDLLGDLTGLFDIIVSNPPYIAWEDREEVGLNVLHSEPHTALFAEEDGLALYRKLAAESRTSLKPTGKIYLEIGYKQGQAVQGLFQAAFPKARVRVLQDQFGQDRMVVVDGNLKE</sequence>
<reference evidence="9 10" key="1">
    <citation type="submission" date="2020-07" db="EMBL/GenBank/DDBJ databases">
        <title>MOT database genomes.</title>
        <authorList>
            <person name="Joseph S."/>
            <person name="Aduse-Opoku J."/>
            <person name="Hashim A."/>
            <person name="Wade W."/>
            <person name="Curtis M."/>
        </authorList>
    </citation>
    <scope>NUCLEOTIDE SEQUENCE [LARGE SCALE GENOMIC DNA]</scope>
    <source>
        <strain evidence="9 10">CCW311</strain>
    </source>
</reference>
<gene>
    <name evidence="5 9" type="primary">prmC</name>
    <name evidence="9" type="ORF">HZY93_05365</name>
</gene>
<feature type="binding site" evidence="5">
    <location>
        <begin position="183"/>
        <end position="186"/>
    </location>
    <ligand>
        <name>substrate</name>
    </ligand>
</feature>
<dbReference type="HAMAP" id="MF_02126">
    <property type="entry name" value="RF_methyltr_PrmC"/>
    <property type="match status" value="1"/>
</dbReference>
<feature type="binding site" evidence="5">
    <location>
        <begin position="117"/>
        <end position="121"/>
    </location>
    <ligand>
        <name>S-adenosyl-L-methionine</name>
        <dbReference type="ChEBI" id="CHEBI:59789"/>
    </ligand>
</feature>
<comment type="catalytic activity">
    <reaction evidence="4 5">
        <text>L-glutaminyl-[peptide chain release factor] + S-adenosyl-L-methionine = N(5)-methyl-L-glutaminyl-[peptide chain release factor] + S-adenosyl-L-homocysteine + H(+)</text>
        <dbReference type="Rhea" id="RHEA:42896"/>
        <dbReference type="Rhea" id="RHEA-COMP:10271"/>
        <dbReference type="Rhea" id="RHEA-COMP:10272"/>
        <dbReference type="ChEBI" id="CHEBI:15378"/>
        <dbReference type="ChEBI" id="CHEBI:30011"/>
        <dbReference type="ChEBI" id="CHEBI:57856"/>
        <dbReference type="ChEBI" id="CHEBI:59789"/>
        <dbReference type="ChEBI" id="CHEBI:61891"/>
        <dbReference type="EC" id="2.1.1.297"/>
    </reaction>
</comment>
<dbReference type="CDD" id="cd02440">
    <property type="entry name" value="AdoMet_MTases"/>
    <property type="match status" value="1"/>
</dbReference>
<dbReference type="EC" id="2.1.1.297" evidence="5"/>
<dbReference type="InterPro" id="IPR050320">
    <property type="entry name" value="N5-glutamine_MTase"/>
</dbReference>
<dbReference type="Pfam" id="PF05175">
    <property type="entry name" value="MTS"/>
    <property type="match status" value="1"/>
</dbReference>
<comment type="caution">
    <text evidence="9">The sequence shown here is derived from an EMBL/GenBank/DDBJ whole genome shotgun (WGS) entry which is preliminary data.</text>
</comment>
<feature type="domain" description="Methyltransferase small" evidence="7">
    <location>
        <begin position="103"/>
        <end position="191"/>
    </location>
</feature>
<keyword evidence="6" id="KW-0175">Coiled coil</keyword>
<proteinExistence type="inferred from homology"/>
<keyword evidence="3 5" id="KW-0949">S-adenosyl-L-methionine</keyword>
<dbReference type="NCBIfam" id="TIGR03534">
    <property type="entry name" value="RF_mod_PrmC"/>
    <property type="match status" value="1"/>
</dbReference>
<evidence type="ECO:0000313" key="9">
    <source>
        <dbReference type="EMBL" id="NYS49396.1"/>
    </source>
</evidence>
<keyword evidence="10" id="KW-1185">Reference proteome</keyword>
<dbReference type="EMBL" id="JACBYG010000057">
    <property type="protein sequence ID" value="NYS49396.1"/>
    <property type="molecule type" value="Genomic_DNA"/>
</dbReference>
<dbReference type="RefSeq" id="WP_179923981.1">
    <property type="nucleotide sequence ID" value="NZ_CP128228.1"/>
</dbReference>
<dbReference type="GO" id="GO:0003676">
    <property type="term" value="F:nucleic acid binding"/>
    <property type="evidence" value="ECO:0007669"/>
    <property type="project" value="InterPro"/>
</dbReference>
<dbReference type="InterPro" id="IPR029063">
    <property type="entry name" value="SAM-dependent_MTases_sf"/>
</dbReference>
<organism evidence="9 10">
    <name type="scientific">Streptococcus danieliae</name>
    <dbReference type="NCBI Taxonomy" id="747656"/>
    <lineage>
        <taxon>Bacteria</taxon>
        <taxon>Bacillati</taxon>
        <taxon>Bacillota</taxon>
        <taxon>Bacilli</taxon>
        <taxon>Lactobacillales</taxon>
        <taxon>Streptococcaceae</taxon>
        <taxon>Streptococcus</taxon>
    </lineage>
</organism>
<dbReference type="SUPFAM" id="SSF53335">
    <property type="entry name" value="S-adenosyl-L-methionine-dependent methyltransferases"/>
    <property type="match status" value="1"/>
</dbReference>
<dbReference type="InterPro" id="IPR004556">
    <property type="entry name" value="HemK-like"/>
</dbReference>
<keyword evidence="2 5" id="KW-0808">Transferase</keyword>
<dbReference type="PANTHER" id="PTHR18895:SF74">
    <property type="entry name" value="MTRF1L RELEASE FACTOR GLUTAMINE METHYLTRANSFERASE"/>
    <property type="match status" value="1"/>
</dbReference>
<name>A0A7Z0LDQ3_9STRE</name>
<evidence type="ECO:0000256" key="2">
    <source>
        <dbReference type="ARBA" id="ARBA00022679"/>
    </source>
</evidence>
<dbReference type="Gene3D" id="1.10.8.10">
    <property type="entry name" value="DNA helicase RuvA subunit, C-terminal domain"/>
    <property type="match status" value="1"/>
</dbReference>
<evidence type="ECO:0000259" key="8">
    <source>
        <dbReference type="Pfam" id="PF17827"/>
    </source>
</evidence>
<evidence type="ECO:0000256" key="3">
    <source>
        <dbReference type="ARBA" id="ARBA00022691"/>
    </source>
</evidence>
<protein>
    <recommendedName>
        <fullName evidence="5">Release factor glutamine methyltransferase</fullName>
        <shortName evidence="5">RF MTase</shortName>
        <ecNumber evidence="5">2.1.1.297</ecNumber>
    </recommendedName>
    <alternativeName>
        <fullName evidence="5">N5-glutamine methyltransferase PrmC</fullName>
    </alternativeName>
    <alternativeName>
        <fullName evidence="5">Protein-(glutamine-N5) MTase PrmC</fullName>
    </alternativeName>
    <alternativeName>
        <fullName evidence="5">Protein-glutamine N-methyltransferase PrmC</fullName>
    </alternativeName>
</protein>
<dbReference type="InterPro" id="IPR019874">
    <property type="entry name" value="RF_methyltr_PrmC"/>
</dbReference>
<dbReference type="InterPro" id="IPR002052">
    <property type="entry name" value="DNA_methylase_N6_adenine_CS"/>
</dbReference>
<dbReference type="PANTHER" id="PTHR18895">
    <property type="entry name" value="HEMK METHYLTRANSFERASE"/>
    <property type="match status" value="1"/>
</dbReference>
<dbReference type="AlphaFoldDB" id="A0A7Z0LDQ3"/>